<sequence length="121" mass="13581">MGHPSAVRRRHFGLTKAESSLLTQIRSGHIGLKAYLFRKETVDSPECHCGGGEETAAHVLLDCTDVPPRPPDWPSTINELQQTLHTGRTARPLLRWLLRSERLPEYRLARELEQSPAPGLP</sequence>
<evidence type="ECO:0000313" key="2">
    <source>
        <dbReference type="Proteomes" id="UP000033710"/>
    </source>
</evidence>
<dbReference type="EMBL" id="AXCR01000012">
    <property type="protein sequence ID" value="KJR80636.1"/>
    <property type="molecule type" value="Genomic_DNA"/>
</dbReference>
<dbReference type="AlphaFoldDB" id="A0A0F2LXL3"/>
<dbReference type="RefSeq" id="XP_016583312.1">
    <property type="nucleotide sequence ID" value="XM_016737194.1"/>
</dbReference>
<dbReference type="VEuPathDB" id="FungiDB:SPSK_10973"/>
<accession>A0A0F2LXL3</accession>
<gene>
    <name evidence="1" type="ORF">SPSK_10973</name>
</gene>
<proteinExistence type="predicted"/>
<comment type="caution">
    <text evidence="1">The sequence shown here is derived from an EMBL/GenBank/DDBJ whole genome shotgun (WGS) entry which is preliminary data.</text>
</comment>
<evidence type="ECO:0000313" key="1">
    <source>
        <dbReference type="EMBL" id="KJR80636.1"/>
    </source>
</evidence>
<organism evidence="1 2">
    <name type="scientific">Sporothrix schenckii 1099-18</name>
    <dbReference type="NCBI Taxonomy" id="1397361"/>
    <lineage>
        <taxon>Eukaryota</taxon>
        <taxon>Fungi</taxon>
        <taxon>Dikarya</taxon>
        <taxon>Ascomycota</taxon>
        <taxon>Pezizomycotina</taxon>
        <taxon>Sordariomycetes</taxon>
        <taxon>Sordariomycetidae</taxon>
        <taxon>Ophiostomatales</taxon>
        <taxon>Ophiostomataceae</taxon>
        <taxon>Sporothrix</taxon>
    </lineage>
</organism>
<reference evidence="1 2" key="2">
    <citation type="journal article" date="2015" name="Eukaryot. Cell">
        <title>Asexual propagation of a virulent clone complex in a human and feline outbreak of sporotrichosis.</title>
        <authorList>
            <person name="Teixeira Mde M."/>
            <person name="Rodrigues A.M."/>
            <person name="Tsui C.K."/>
            <person name="de Almeida L.G."/>
            <person name="Van Diepeningen A.D."/>
            <person name="van den Ende B.G."/>
            <person name="Fernandes G.F."/>
            <person name="Kano R."/>
            <person name="Hamelin R.C."/>
            <person name="Lopes-Bezerra L.M."/>
            <person name="Vasconcelos A.T."/>
            <person name="de Hoog S."/>
            <person name="de Camargo Z.P."/>
            <person name="Felipe M.S."/>
        </authorList>
    </citation>
    <scope>NUCLEOTIDE SEQUENCE [LARGE SCALE GENOMIC DNA]</scope>
    <source>
        <strain evidence="1 2">1099-18</strain>
    </source>
</reference>
<dbReference type="KEGG" id="ssck:SPSK_10973"/>
<protein>
    <recommendedName>
        <fullName evidence="3">Reverse transcriptase</fullName>
    </recommendedName>
</protein>
<dbReference type="GeneID" id="27672471"/>
<evidence type="ECO:0008006" key="3">
    <source>
        <dbReference type="Google" id="ProtNLM"/>
    </source>
</evidence>
<dbReference type="OrthoDB" id="5243754at2759"/>
<reference evidence="1 2" key="1">
    <citation type="journal article" date="2014" name="BMC Genomics">
        <title>Comparative genomics of the major fungal agents of human and animal Sporotrichosis: Sporothrix schenckii and Sporothrix brasiliensis.</title>
        <authorList>
            <person name="Teixeira M.M."/>
            <person name="de Almeida L.G."/>
            <person name="Kubitschek-Barreira P."/>
            <person name="Alves F.L."/>
            <person name="Kioshima E.S."/>
            <person name="Abadio A.K."/>
            <person name="Fernandes L."/>
            <person name="Derengowski L.S."/>
            <person name="Ferreira K.S."/>
            <person name="Souza R.C."/>
            <person name="Ruiz J.C."/>
            <person name="de Andrade N.C."/>
            <person name="Paes H.C."/>
            <person name="Nicola A.M."/>
            <person name="Albuquerque P."/>
            <person name="Gerber A.L."/>
            <person name="Martins V.P."/>
            <person name="Peconick L.D."/>
            <person name="Neto A.V."/>
            <person name="Chaucanez C.B."/>
            <person name="Silva P.A."/>
            <person name="Cunha O.L."/>
            <person name="de Oliveira F.F."/>
            <person name="dos Santos T.C."/>
            <person name="Barros A.L."/>
            <person name="Soares M.A."/>
            <person name="de Oliveira L.M."/>
            <person name="Marini M.M."/>
            <person name="Villalobos-Duno H."/>
            <person name="Cunha M.M."/>
            <person name="de Hoog S."/>
            <person name="da Silveira J.F."/>
            <person name="Henrissat B."/>
            <person name="Nino-Vega G.A."/>
            <person name="Cisalpino P.S."/>
            <person name="Mora-Montes H.M."/>
            <person name="Almeida S.R."/>
            <person name="Stajich J.E."/>
            <person name="Lopes-Bezerra L.M."/>
            <person name="Vasconcelos A.T."/>
            <person name="Felipe M.S."/>
        </authorList>
    </citation>
    <scope>NUCLEOTIDE SEQUENCE [LARGE SCALE GENOMIC DNA]</scope>
    <source>
        <strain evidence="1 2">1099-18</strain>
    </source>
</reference>
<name>A0A0F2LXL3_SPOSC</name>
<dbReference type="Proteomes" id="UP000033710">
    <property type="component" value="Unassembled WGS sequence"/>
</dbReference>